<dbReference type="PANTHER" id="PTHR43662:SF3">
    <property type="entry name" value="DOMAIN PROTEIN, PUTATIVE (AFU_ORTHOLOGUE AFUA_6G11970)-RELATED"/>
    <property type="match status" value="1"/>
</dbReference>
<protein>
    <recommendedName>
        <fullName evidence="3">DUF1996 domain-containing protein</fullName>
    </recommendedName>
</protein>
<evidence type="ECO:0000313" key="4">
    <source>
        <dbReference type="EMBL" id="KAA8644891.1"/>
    </source>
</evidence>
<dbReference type="EMBL" id="QUQM01000006">
    <property type="protein sequence ID" value="KAA8644891.1"/>
    <property type="molecule type" value="Genomic_DNA"/>
</dbReference>
<dbReference type="GeneID" id="54331802"/>
<feature type="signal peptide" evidence="2">
    <location>
        <begin position="1"/>
        <end position="25"/>
    </location>
</feature>
<dbReference type="Proteomes" id="UP000324241">
    <property type="component" value="Unassembled WGS sequence"/>
</dbReference>
<dbReference type="InterPro" id="IPR018535">
    <property type="entry name" value="DUF1996"/>
</dbReference>
<feature type="domain" description="DUF1996" evidence="3">
    <location>
        <begin position="44"/>
        <end position="109"/>
    </location>
</feature>
<reference evidence="4 5" key="1">
    <citation type="submission" date="2019-08" db="EMBL/GenBank/DDBJ databases">
        <title>The genome sequence of a newly discovered highly antifungal drug resistant Aspergillus species, Aspergillus tanneri NIH 1004.</title>
        <authorList>
            <person name="Mounaud S."/>
            <person name="Singh I."/>
            <person name="Joardar V."/>
            <person name="Pakala S."/>
            <person name="Pakala S."/>
            <person name="Venepally P."/>
            <person name="Chung J.K."/>
            <person name="Losada L."/>
            <person name="Nierman W.C."/>
        </authorList>
    </citation>
    <scope>NUCLEOTIDE SEQUENCE [LARGE SCALE GENOMIC DNA]</scope>
    <source>
        <strain evidence="4 5">NIH1004</strain>
    </source>
</reference>
<dbReference type="OrthoDB" id="74764at2759"/>
<feature type="region of interest" description="Disordered" evidence="1">
    <location>
        <begin position="272"/>
        <end position="296"/>
    </location>
</feature>
<evidence type="ECO:0000259" key="3">
    <source>
        <dbReference type="Pfam" id="PF09362"/>
    </source>
</evidence>
<comment type="caution">
    <text evidence="4">The sequence shown here is derived from an EMBL/GenBank/DDBJ whole genome shotgun (WGS) entry which is preliminary data.</text>
</comment>
<sequence length="296" mass="32841">MRRHRQYGLVPALLVAVCASVLSRARETDEFTFSCVPLTIQRSDPIVSPGEPSTHAHAVAGGTAFQRTMAITAAKNARETTCGVEADKSNYWIPQLYHRMHNGFFELVKFEGSRAISHMCMKQDGSSTETKQLPKQGCSKLRSQVFMPSCWDGANLDSIDHKSHMAYPAIGDYNKGVCPETHPVAIYSIFLEFFFNTQPFPDYENWVYSMGDMTGYGLHGDFVNGWADQEALQKALETCTTQKGLLDSNCSITKTQKRSLTPLIQTLEVQEPEEELGQHGTLAKLPGNNPVTGALR</sequence>
<dbReference type="AlphaFoldDB" id="A0A5M9MD89"/>
<evidence type="ECO:0000256" key="2">
    <source>
        <dbReference type="SAM" id="SignalP"/>
    </source>
</evidence>
<dbReference type="Pfam" id="PF09362">
    <property type="entry name" value="DUF1996"/>
    <property type="match status" value="2"/>
</dbReference>
<evidence type="ECO:0000256" key="1">
    <source>
        <dbReference type="SAM" id="MobiDB-lite"/>
    </source>
</evidence>
<proteinExistence type="predicted"/>
<name>A0A5M9MD89_9EURO</name>
<dbReference type="VEuPathDB" id="FungiDB:EYZ11_010992"/>
<feature type="domain" description="DUF1996" evidence="3">
    <location>
        <begin position="113"/>
        <end position="226"/>
    </location>
</feature>
<organism evidence="4 5">
    <name type="scientific">Aspergillus tanneri</name>
    <dbReference type="NCBI Taxonomy" id="1220188"/>
    <lineage>
        <taxon>Eukaryota</taxon>
        <taxon>Fungi</taxon>
        <taxon>Dikarya</taxon>
        <taxon>Ascomycota</taxon>
        <taxon>Pezizomycotina</taxon>
        <taxon>Eurotiomycetes</taxon>
        <taxon>Eurotiomycetidae</taxon>
        <taxon>Eurotiales</taxon>
        <taxon>Aspergillaceae</taxon>
        <taxon>Aspergillus</taxon>
        <taxon>Aspergillus subgen. Circumdati</taxon>
    </lineage>
</organism>
<evidence type="ECO:0000313" key="5">
    <source>
        <dbReference type="Proteomes" id="UP000324241"/>
    </source>
</evidence>
<feature type="chain" id="PRO_5024380035" description="DUF1996 domain-containing protein" evidence="2">
    <location>
        <begin position="26"/>
        <end position="296"/>
    </location>
</feature>
<dbReference type="RefSeq" id="XP_033424252.1">
    <property type="nucleotide sequence ID" value="XM_033573700.1"/>
</dbReference>
<dbReference type="VEuPathDB" id="FungiDB:EYZ11_007493"/>
<keyword evidence="2" id="KW-0732">Signal</keyword>
<dbReference type="PANTHER" id="PTHR43662">
    <property type="match status" value="1"/>
</dbReference>
<gene>
    <name evidence="4" type="ORF">ATNIH1004_009100</name>
</gene>
<accession>A0A5M9MD89</accession>